<organism evidence="7 8">
    <name type="scientific">Gemelliphila palaticanis</name>
    <dbReference type="NCBI Taxonomy" id="81950"/>
    <lineage>
        <taxon>Bacteria</taxon>
        <taxon>Bacillati</taxon>
        <taxon>Bacillota</taxon>
        <taxon>Bacilli</taxon>
        <taxon>Bacillales</taxon>
        <taxon>Gemellaceae</taxon>
        <taxon>Gemelliphila</taxon>
    </lineage>
</organism>
<evidence type="ECO:0000256" key="2">
    <source>
        <dbReference type="ARBA" id="ARBA00022475"/>
    </source>
</evidence>
<sequence length="97" mass="11036">MDKILDITILAGIFVSIAMIIFLLYYMVTRKSIFDKLIASDLIAMPLITLIVLVSMYYKTFSYISLILIIAVICFVGSVVTTRFLSRKEIFPNDDSK</sequence>
<evidence type="ECO:0000256" key="6">
    <source>
        <dbReference type="SAM" id="Phobius"/>
    </source>
</evidence>
<proteinExistence type="predicted"/>
<feature type="transmembrane region" description="Helical" evidence="6">
    <location>
        <begin position="64"/>
        <end position="85"/>
    </location>
</feature>
<keyword evidence="8" id="KW-1185">Reference proteome</keyword>
<protein>
    <submittedName>
        <fullName evidence="7">PH regulation protein F</fullName>
    </submittedName>
</protein>
<keyword evidence="2" id="KW-1003">Cell membrane</keyword>
<evidence type="ECO:0000256" key="5">
    <source>
        <dbReference type="ARBA" id="ARBA00023136"/>
    </source>
</evidence>
<keyword evidence="4 6" id="KW-1133">Transmembrane helix</keyword>
<keyword evidence="5 6" id="KW-0472">Membrane</keyword>
<evidence type="ECO:0000256" key="1">
    <source>
        <dbReference type="ARBA" id="ARBA00004651"/>
    </source>
</evidence>
<keyword evidence="3 6" id="KW-0812">Transmembrane</keyword>
<comment type="subcellular location">
    <subcellularLocation>
        <location evidence="1">Cell membrane</location>
        <topology evidence="1">Multi-pass membrane protein</topology>
    </subcellularLocation>
</comment>
<feature type="transmembrane region" description="Helical" evidence="6">
    <location>
        <begin position="6"/>
        <end position="26"/>
    </location>
</feature>
<evidence type="ECO:0000313" key="8">
    <source>
        <dbReference type="Proteomes" id="UP000531840"/>
    </source>
</evidence>
<evidence type="ECO:0000313" key="7">
    <source>
        <dbReference type="EMBL" id="NYS46977.1"/>
    </source>
</evidence>
<comment type="caution">
    <text evidence="7">The sequence shown here is derived from an EMBL/GenBank/DDBJ whole genome shotgun (WGS) entry which is preliminary data.</text>
</comment>
<accession>A0ABX2T030</accession>
<dbReference type="Pfam" id="PF04066">
    <property type="entry name" value="MrpF_PhaF"/>
    <property type="match status" value="1"/>
</dbReference>
<evidence type="ECO:0000256" key="4">
    <source>
        <dbReference type="ARBA" id="ARBA00022989"/>
    </source>
</evidence>
<gene>
    <name evidence="7" type="ORF">HZY85_02060</name>
</gene>
<name>A0ABX2T030_9BACL</name>
<dbReference type="Proteomes" id="UP000531840">
    <property type="component" value="Unassembled WGS sequence"/>
</dbReference>
<feature type="transmembrane region" description="Helical" evidence="6">
    <location>
        <begin position="38"/>
        <end position="58"/>
    </location>
</feature>
<reference evidence="7 8" key="1">
    <citation type="submission" date="2020-07" db="EMBL/GenBank/DDBJ databases">
        <title>MOT database genomes.</title>
        <authorList>
            <person name="Joseph S."/>
            <person name="Aduse-Opoku J."/>
            <person name="Hashim A."/>
            <person name="Wade W."/>
            <person name="Curtis M."/>
        </authorList>
    </citation>
    <scope>NUCLEOTIDE SEQUENCE [LARGE SCALE GENOMIC DNA]</scope>
    <source>
        <strain evidence="7 8">CIP 106318</strain>
    </source>
</reference>
<dbReference type="InterPro" id="IPR007208">
    <property type="entry name" value="MrpF/PhaF-like"/>
</dbReference>
<dbReference type="EMBL" id="JACBYF010000002">
    <property type="protein sequence ID" value="NYS46977.1"/>
    <property type="molecule type" value="Genomic_DNA"/>
</dbReference>
<evidence type="ECO:0000256" key="3">
    <source>
        <dbReference type="ARBA" id="ARBA00022692"/>
    </source>
</evidence>
<dbReference type="RefSeq" id="WP_179940334.1">
    <property type="nucleotide sequence ID" value="NZ_JACBYF010000002.1"/>
</dbReference>